<dbReference type="Proteomes" id="UP001234581">
    <property type="component" value="Unassembled WGS sequence"/>
</dbReference>
<reference evidence="2 3" key="1">
    <citation type="submission" date="2023-03" db="EMBL/GenBank/DDBJ databases">
        <title>Genome sequence of Lichtheimia ornata CBS 291.66.</title>
        <authorList>
            <person name="Mohabir J.T."/>
            <person name="Shea T.P."/>
            <person name="Kurbessoian T."/>
            <person name="Berby B."/>
            <person name="Fontaine J."/>
            <person name="Livny J."/>
            <person name="Gnirke A."/>
            <person name="Stajich J.E."/>
            <person name="Cuomo C.A."/>
        </authorList>
    </citation>
    <scope>NUCLEOTIDE SEQUENCE [LARGE SCALE GENOMIC DNA]</scope>
    <source>
        <strain evidence="2">CBS 291.66</strain>
    </source>
</reference>
<dbReference type="GeneID" id="83216658"/>
<dbReference type="AlphaFoldDB" id="A0AAD7UWQ5"/>
<comment type="caution">
    <text evidence="2">The sequence shown here is derived from an EMBL/GenBank/DDBJ whole genome shotgun (WGS) entry which is preliminary data.</text>
</comment>
<accession>A0AAD7UWQ5</accession>
<sequence>MSIPGFEILTLAPEDDYNYNNNIDDPDDSTVCNYIDDSFCQENLFQILPLMPEESSIDENNHIHSHVKLFFEELGVLTEEPEPIDPTRDYDAEARQLLEERDRTRQKHVQLSETPSLSSSQSGLSSTSSSCHHHDHHHNDYSNDNTRSPLYMGHAGGPNHHHHATSPMPYSSPYHPIKTVLAHEPSSSTTRHHPHATNIHH</sequence>
<feature type="compositionally biased region" description="Low complexity" evidence="1">
    <location>
        <begin position="111"/>
        <end position="130"/>
    </location>
</feature>
<organism evidence="2 3">
    <name type="scientific">Lichtheimia ornata</name>
    <dbReference type="NCBI Taxonomy" id="688661"/>
    <lineage>
        <taxon>Eukaryota</taxon>
        <taxon>Fungi</taxon>
        <taxon>Fungi incertae sedis</taxon>
        <taxon>Mucoromycota</taxon>
        <taxon>Mucoromycotina</taxon>
        <taxon>Mucoromycetes</taxon>
        <taxon>Mucorales</taxon>
        <taxon>Lichtheimiaceae</taxon>
        <taxon>Lichtheimia</taxon>
    </lineage>
</organism>
<keyword evidence="3" id="KW-1185">Reference proteome</keyword>
<evidence type="ECO:0000313" key="2">
    <source>
        <dbReference type="EMBL" id="KAJ8655044.1"/>
    </source>
</evidence>
<feature type="region of interest" description="Disordered" evidence="1">
    <location>
        <begin position="102"/>
        <end position="176"/>
    </location>
</feature>
<protein>
    <submittedName>
        <fullName evidence="2">Uncharacterized protein</fullName>
    </submittedName>
</protein>
<evidence type="ECO:0000256" key="1">
    <source>
        <dbReference type="SAM" id="MobiDB-lite"/>
    </source>
</evidence>
<proteinExistence type="predicted"/>
<dbReference type="RefSeq" id="XP_058339957.1">
    <property type="nucleotide sequence ID" value="XM_058489246.1"/>
</dbReference>
<dbReference type="EMBL" id="JARTCD010000053">
    <property type="protein sequence ID" value="KAJ8655044.1"/>
    <property type="molecule type" value="Genomic_DNA"/>
</dbReference>
<evidence type="ECO:0000313" key="3">
    <source>
        <dbReference type="Proteomes" id="UP001234581"/>
    </source>
</evidence>
<gene>
    <name evidence="2" type="ORF">O0I10_009251</name>
</gene>
<name>A0AAD7UWQ5_9FUNG</name>